<evidence type="ECO:0000313" key="2">
    <source>
        <dbReference type="Proteomes" id="UP001516464"/>
    </source>
</evidence>
<comment type="caution">
    <text evidence="1">The sequence shown here is derived from an EMBL/GenBank/DDBJ whole genome shotgun (WGS) entry which is preliminary data.</text>
</comment>
<proteinExistence type="predicted"/>
<protein>
    <submittedName>
        <fullName evidence="1">Uncharacterized protein</fullName>
    </submittedName>
</protein>
<gene>
    <name evidence="1" type="ORF">TCON_2742</name>
</gene>
<name>A0ABQ7HV51_9MICR</name>
<organism evidence="1 2">
    <name type="scientific">Astathelohania contejeani</name>
    <dbReference type="NCBI Taxonomy" id="164912"/>
    <lineage>
        <taxon>Eukaryota</taxon>
        <taxon>Fungi</taxon>
        <taxon>Fungi incertae sedis</taxon>
        <taxon>Microsporidia</taxon>
        <taxon>Astathelohaniidae</taxon>
        <taxon>Astathelohania</taxon>
    </lineage>
</organism>
<feature type="non-terminal residue" evidence="1">
    <location>
        <position position="1"/>
    </location>
</feature>
<accession>A0ABQ7HV51</accession>
<dbReference type="EMBL" id="SBIQ01000633">
    <property type="protein sequence ID" value="KAF7673867.1"/>
    <property type="molecule type" value="Genomic_DNA"/>
</dbReference>
<evidence type="ECO:0000313" key="1">
    <source>
        <dbReference type="EMBL" id="KAF7673867.1"/>
    </source>
</evidence>
<keyword evidence="2" id="KW-1185">Reference proteome</keyword>
<reference evidence="1 2" key="1">
    <citation type="submission" date="2019-01" db="EMBL/GenBank/DDBJ databases">
        <title>Genomes sequencing and comparative genomics of infectious freshwater microsporidia, Cucumispora dikerogammari and Thelohania contejeani.</title>
        <authorList>
            <person name="Cormier A."/>
            <person name="Giraud I."/>
            <person name="Wattier R."/>
            <person name="Teixeira M."/>
            <person name="Grandjean F."/>
            <person name="Rigaud T."/>
            <person name="Cordaux R."/>
        </authorList>
    </citation>
    <scope>NUCLEOTIDE SEQUENCE [LARGE SCALE GENOMIC DNA]</scope>
    <source>
        <strain evidence="1">T1</strain>
        <tissue evidence="1">Spores</tissue>
    </source>
</reference>
<sequence>NDNKDRILVITPNPLDLYIYCFDYLYNSNENNDSTITINEDLEEFLDQVLIIYNFCIDNYVNNGNIEILYHRFQTIHIEAYNYTEPSITYDFVMWLKKKCFKGVYKQLNVIILSDMLNCSYTMPPFFKVQLYDNENIDMPYVAAIFTNLSFHILECSFSNFQGFDVIRLFETGNINTSVYKQLATYNEINNSNNTNPECVNCDRNIKGEYLACKLSPINCNMVTLGYTCYNSSKFVCAQCATYDCNYNIFDNIKYLE</sequence>
<dbReference type="Proteomes" id="UP001516464">
    <property type="component" value="Unassembled WGS sequence"/>
</dbReference>